<reference evidence="3" key="1">
    <citation type="journal article" date="2019" name="Int. J. Syst. Evol. Microbiol.">
        <title>The Global Catalogue of Microorganisms (GCM) 10K type strain sequencing project: providing services to taxonomists for standard genome sequencing and annotation.</title>
        <authorList>
            <consortium name="The Broad Institute Genomics Platform"/>
            <consortium name="The Broad Institute Genome Sequencing Center for Infectious Disease"/>
            <person name="Wu L."/>
            <person name="Ma J."/>
        </authorList>
    </citation>
    <scope>NUCLEOTIDE SEQUENCE [LARGE SCALE GENOMIC DNA]</scope>
    <source>
        <strain evidence="3">JCM 16013</strain>
    </source>
</reference>
<accession>A0ABP5DHJ6</accession>
<feature type="transmembrane region" description="Helical" evidence="1">
    <location>
        <begin position="33"/>
        <end position="57"/>
    </location>
</feature>
<name>A0ABP5DHJ6_9ACTN</name>
<comment type="caution">
    <text evidence="2">The sequence shown here is derived from an EMBL/GenBank/DDBJ whole genome shotgun (WGS) entry which is preliminary data.</text>
</comment>
<proteinExistence type="predicted"/>
<dbReference type="RefSeq" id="WP_344659236.1">
    <property type="nucleotide sequence ID" value="NZ_BAAAQM010000027.1"/>
</dbReference>
<evidence type="ECO:0000313" key="2">
    <source>
        <dbReference type="EMBL" id="GAA1980350.1"/>
    </source>
</evidence>
<feature type="transmembrane region" description="Helical" evidence="1">
    <location>
        <begin position="182"/>
        <end position="198"/>
    </location>
</feature>
<sequence>MFWFGLVLWVLAGGELGAITDGALQFGDDGAAGVAEFVVGVNLLPWTGLAGGGALYAGRRRRLGLGAAPGPTVAAAARIESSRAVGEGPDFPVRLDLTVAPQDGPAFRVLANSSVNLMELDRVRTGRTVVVDYEPERPWRVTVRSDPGAEWVERIALAAIDTAPEESRRTQPRVPATRRGKWFALAAAAVGYALWWVLF</sequence>
<evidence type="ECO:0000313" key="3">
    <source>
        <dbReference type="Proteomes" id="UP001499854"/>
    </source>
</evidence>
<keyword evidence="1" id="KW-1133">Transmembrane helix</keyword>
<keyword evidence="1" id="KW-0472">Membrane</keyword>
<gene>
    <name evidence="2" type="ORF">GCM10009838_46850</name>
</gene>
<keyword evidence="1" id="KW-0812">Transmembrane</keyword>
<organism evidence="2 3">
    <name type="scientific">Catenulispora subtropica</name>
    <dbReference type="NCBI Taxonomy" id="450798"/>
    <lineage>
        <taxon>Bacteria</taxon>
        <taxon>Bacillati</taxon>
        <taxon>Actinomycetota</taxon>
        <taxon>Actinomycetes</taxon>
        <taxon>Catenulisporales</taxon>
        <taxon>Catenulisporaceae</taxon>
        <taxon>Catenulispora</taxon>
    </lineage>
</organism>
<evidence type="ECO:0000256" key="1">
    <source>
        <dbReference type="SAM" id="Phobius"/>
    </source>
</evidence>
<protein>
    <recommendedName>
        <fullName evidence="4">DUF3592 domain-containing protein</fullName>
    </recommendedName>
</protein>
<dbReference type="EMBL" id="BAAAQM010000027">
    <property type="protein sequence ID" value="GAA1980350.1"/>
    <property type="molecule type" value="Genomic_DNA"/>
</dbReference>
<dbReference type="Proteomes" id="UP001499854">
    <property type="component" value="Unassembled WGS sequence"/>
</dbReference>
<evidence type="ECO:0008006" key="4">
    <source>
        <dbReference type="Google" id="ProtNLM"/>
    </source>
</evidence>
<keyword evidence="3" id="KW-1185">Reference proteome</keyword>